<name>A0ACB7T5T4_HYAAI</name>
<accession>A0ACB7T5T4</accession>
<keyword evidence="2" id="KW-1185">Reference proteome</keyword>
<comment type="caution">
    <text evidence="1">The sequence shown here is derived from an EMBL/GenBank/DDBJ whole genome shotgun (WGS) entry which is preliminary data.</text>
</comment>
<gene>
    <name evidence="1" type="ORF">HPB50_006472</name>
</gene>
<sequence>MDSVKLVDGVPMLTHISEENFLSAMKYQPRDDDVIVVTYPKCGTKWTQYIVSNILTKGNAPQDLVEFLLFAPFIDMMGAEAAASPARKGPLATHIPLSKMVFSKKAKYIYVARNPYDCCVSFYHFRKGVTASRADSSFDTFLSAFLSGRYAYGDYFDHVLPWYGLRNEANVLFFTYEQLRQDTESMIVTIADFLGAEHGSALREDKELLRKILEACTLQKMKAVFNVSPRDMAEKFTQLPPERYLKSIEASTGRKHDRSGFVRKGAVGDWRSHFTLPQITAMKTWIGEKTQGSDVMDLWKDVYLP</sequence>
<dbReference type="EMBL" id="CM023491">
    <property type="protein sequence ID" value="KAH6940762.1"/>
    <property type="molecule type" value="Genomic_DNA"/>
</dbReference>
<protein>
    <submittedName>
        <fullName evidence="1">Uncharacterized protein</fullName>
    </submittedName>
</protein>
<evidence type="ECO:0000313" key="1">
    <source>
        <dbReference type="EMBL" id="KAH6940762.1"/>
    </source>
</evidence>
<evidence type="ECO:0000313" key="2">
    <source>
        <dbReference type="Proteomes" id="UP000821845"/>
    </source>
</evidence>
<proteinExistence type="predicted"/>
<reference evidence="1" key="1">
    <citation type="submission" date="2020-05" db="EMBL/GenBank/DDBJ databases">
        <title>Large-scale comparative analyses of tick genomes elucidate their genetic diversity and vector capacities.</title>
        <authorList>
            <person name="Jia N."/>
            <person name="Wang J."/>
            <person name="Shi W."/>
            <person name="Du L."/>
            <person name="Sun Y."/>
            <person name="Zhan W."/>
            <person name="Jiang J."/>
            <person name="Wang Q."/>
            <person name="Zhang B."/>
            <person name="Ji P."/>
            <person name="Sakyi L.B."/>
            <person name="Cui X."/>
            <person name="Yuan T."/>
            <person name="Jiang B."/>
            <person name="Yang W."/>
            <person name="Lam T.T.-Y."/>
            <person name="Chang Q."/>
            <person name="Ding S."/>
            <person name="Wang X."/>
            <person name="Zhu J."/>
            <person name="Ruan X."/>
            <person name="Zhao L."/>
            <person name="Wei J."/>
            <person name="Que T."/>
            <person name="Du C."/>
            <person name="Cheng J."/>
            <person name="Dai P."/>
            <person name="Han X."/>
            <person name="Huang E."/>
            <person name="Gao Y."/>
            <person name="Liu J."/>
            <person name="Shao H."/>
            <person name="Ye R."/>
            <person name="Li L."/>
            <person name="Wei W."/>
            <person name="Wang X."/>
            <person name="Wang C."/>
            <person name="Yang T."/>
            <person name="Huo Q."/>
            <person name="Li W."/>
            <person name="Guo W."/>
            <person name="Chen H."/>
            <person name="Zhou L."/>
            <person name="Ni X."/>
            <person name="Tian J."/>
            <person name="Zhou Y."/>
            <person name="Sheng Y."/>
            <person name="Liu T."/>
            <person name="Pan Y."/>
            <person name="Xia L."/>
            <person name="Li J."/>
            <person name="Zhao F."/>
            <person name="Cao W."/>
        </authorList>
    </citation>
    <scope>NUCLEOTIDE SEQUENCE</scope>
    <source>
        <strain evidence="1">Hyas-2018</strain>
    </source>
</reference>
<organism evidence="1 2">
    <name type="scientific">Hyalomma asiaticum</name>
    <name type="common">Tick</name>
    <dbReference type="NCBI Taxonomy" id="266040"/>
    <lineage>
        <taxon>Eukaryota</taxon>
        <taxon>Metazoa</taxon>
        <taxon>Ecdysozoa</taxon>
        <taxon>Arthropoda</taxon>
        <taxon>Chelicerata</taxon>
        <taxon>Arachnida</taxon>
        <taxon>Acari</taxon>
        <taxon>Parasitiformes</taxon>
        <taxon>Ixodida</taxon>
        <taxon>Ixodoidea</taxon>
        <taxon>Ixodidae</taxon>
        <taxon>Hyalomminae</taxon>
        <taxon>Hyalomma</taxon>
    </lineage>
</organism>
<dbReference type="Proteomes" id="UP000821845">
    <property type="component" value="Chromosome 11"/>
</dbReference>